<evidence type="ECO:0000313" key="3">
    <source>
        <dbReference type="Proteomes" id="UP001489004"/>
    </source>
</evidence>
<feature type="compositionally biased region" description="Basic and acidic residues" evidence="1">
    <location>
        <begin position="33"/>
        <end position="56"/>
    </location>
</feature>
<protein>
    <submittedName>
        <fullName evidence="2">Uncharacterized protein</fullName>
    </submittedName>
</protein>
<reference evidence="2 3" key="1">
    <citation type="journal article" date="2024" name="Nat. Commun.">
        <title>Phylogenomics reveals the evolutionary origins of lichenization in chlorophyte algae.</title>
        <authorList>
            <person name="Puginier C."/>
            <person name="Libourel C."/>
            <person name="Otte J."/>
            <person name="Skaloud P."/>
            <person name="Haon M."/>
            <person name="Grisel S."/>
            <person name="Petersen M."/>
            <person name="Berrin J.G."/>
            <person name="Delaux P.M."/>
            <person name="Dal Grande F."/>
            <person name="Keller J."/>
        </authorList>
    </citation>
    <scope>NUCLEOTIDE SEQUENCE [LARGE SCALE GENOMIC DNA]</scope>
    <source>
        <strain evidence="2 3">SAG 2043</strain>
    </source>
</reference>
<evidence type="ECO:0000313" key="2">
    <source>
        <dbReference type="EMBL" id="KAK9815953.1"/>
    </source>
</evidence>
<evidence type="ECO:0000256" key="1">
    <source>
        <dbReference type="SAM" id="MobiDB-lite"/>
    </source>
</evidence>
<dbReference type="Proteomes" id="UP001489004">
    <property type="component" value="Unassembled WGS sequence"/>
</dbReference>
<name>A0AAW1Q514_9CHLO</name>
<dbReference type="EMBL" id="JALJOR010000006">
    <property type="protein sequence ID" value="KAK9815953.1"/>
    <property type="molecule type" value="Genomic_DNA"/>
</dbReference>
<keyword evidence="3" id="KW-1185">Reference proteome</keyword>
<proteinExistence type="predicted"/>
<sequence length="71" mass="8036">MALVKNHCEFITRRIRLLVEEMEEQELSEDVAEDGKCEEVGEQKGRAQKEEGRGDQEGVDAAEYTDAHLDA</sequence>
<accession>A0AAW1Q514</accession>
<comment type="caution">
    <text evidence="2">The sequence shown here is derived from an EMBL/GenBank/DDBJ whole genome shotgun (WGS) entry which is preliminary data.</text>
</comment>
<gene>
    <name evidence="2" type="ORF">WJX72_012564</name>
</gene>
<feature type="region of interest" description="Disordered" evidence="1">
    <location>
        <begin position="27"/>
        <end position="71"/>
    </location>
</feature>
<dbReference type="AlphaFoldDB" id="A0AAW1Q514"/>
<organism evidence="2 3">
    <name type="scientific">[Myrmecia] bisecta</name>
    <dbReference type="NCBI Taxonomy" id="41462"/>
    <lineage>
        <taxon>Eukaryota</taxon>
        <taxon>Viridiplantae</taxon>
        <taxon>Chlorophyta</taxon>
        <taxon>core chlorophytes</taxon>
        <taxon>Trebouxiophyceae</taxon>
        <taxon>Trebouxiales</taxon>
        <taxon>Trebouxiaceae</taxon>
        <taxon>Myrmecia</taxon>
    </lineage>
</organism>